<keyword evidence="3" id="KW-1185">Reference proteome</keyword>
<organism evidence="2 3">
    <name type="scientific">Arabidopsis arenosa</name>
    <name type="common">Sand rock-cress</name>
    <name type="synonym">Cardaminopsis arenosa</name>
    <dbReference type="NCBI Taxonomy" id="38785"/>
    <lineage>
        <taxon>Eukaryota</taxon>
        <taxon>Viridiplantae</taxon>
        <taxon>Streptophyta</taxon>
        <taxon>Embryophyta</taxon>
        <taxon>Tracheophyta</taxon>
        <taxon>Spermatophyta</taxon>
        <taxon>Magnoliopsida</taxon>
        <taxon>eudicotyledons</taxon>
        <taxon>Gunneridae</taxon>
        <taxon>Pentapetalae</taxon>
        <taxon>rosids</taxon>
        <taxon>malvids</taxon>
        <taxon>Brassicales</taxon>
        <taxon>Brassicaceae</taxon>
        <taxon>Camelineae</taxon>
        <taxon>Arabidopsis</taxon>
    </lineage>
</organism>
<sequence>MSNPQEDDKKPIDQEQEAHVILKVKSQDGDEVLFKNKKNTPLRKLMYVYCDRRGLKLDAFAFMFDGARIRGTETPDEANHSLYHFPFTIYMFATILSFTKPRISNLQLDMEDRDVIYACRSMSGGLRANQLQWSYMVFDHNRL</sequence>
<evidence type="ECO:0000313" key="3">
    <source>
        <dbReference type="Proteomes" id="UP000682877"/>
    </source>
</evidence>
<reference evidence="2" key="1">
    <citation type="submission" date="2021-01" db="EMBL/GenBank/DDBJ databases">
        <authorList>
            <person name="Bezrukov I."/>
        </authorList>
    </citation>
    <scope>NUCLEOTIDE SEQUENCE</scope>
</reference>
<evidence type="ECO:0000313" key="2">
    <source>
        <dbReference type="EMBL" id="CAE6241678.1"/>
    </source>
</evidence>
<proteinExistence type="predicted"/>
<gene>
    <name evidence="2" type="ORF">AARE701A_LOCUS21555</name>
</gene>
<dbReference type="Proteomes" id="UP000682877">
    <property type="component" value="Chromosome 8"/>
</dbReference>
<dbReference type="PANTHER" id="PTHR10562">
    <property type="entry name" value="SMALL UBIQUITIN-RELATED MODIFIER"/>
    <property type="match status" value="1"/>
</dbReference>
<feature type="domain" description="Rad60/SUMO-like" evidence="1">
    <location>
        <begin position="22"/>
        <end position="77"/>
    </location>
</feature>
<dbReference type="AlphaFoldDB" id="A0A8S2B9D6"/>
<dbReference type="InterPro" id="IPR029071">
    <property type="entry name" value="Ubiquitin-like_domsf"/>
</dbReference>
<dbReference type="SUPFAM" id="SSF54236">
    <property type="entry name" value="Ubiquitin-like"/>
    <property type="match status" value="1"/>
</dbReference>
<accession>A0A8S2B9D6</accession>
<protein>
    <recommendedName>
        <fullName evidence="1">Rad60/SUMO-like domain-containing protein</fullName>
    </recommendedName>
</protein>
<dbReference type="EMBL" id="LR999458">
    <property type="protein sequence ID" value="CAE6241678.1"/>
    <property type="molecule type" value="Genomic_DNA"/>
</dbReference>
<dbReference type="InterPro" id="IPR022617">
    <property type="entry name" value="Rad60/SUMO-like_dom"/>
</dbReference>
<evidence type="ECO:0000259" key="1">
    <source>
        <dbReference type="Pfam" id="PF11976"/>
    </source>
</evidence>
<dbReference type="Pfam" id="PF11976">
    <property type="entry name" value="Rad60-SLD"/>
    <property type="match status" value="1"/>
</dbReference>
<dbReference type="Gene3D" id="3.10.20.90">
    <property type="entry name" value="Phosphatidylinositol 3-kinase Catalytic Subunit, Chain A, domain 1"/>
    <property type="match status" value="1"/>
</dbReference>
<name>A0A8S2B9D6_ARAAE</name>